<comment type="caution">
    <text evidence="3">The sequence shown here is derived from an EMBL/GenBank/DDBJ whole genome shotgun (WGS) entry which is preliminary data.</text>
</comment>
<name>A0A9D9E913_9SPIR</name>
<dbReference type="EMBL" id="JADIMU010000046">
    <property type="protein sequence ID" value="MBO8443532.1"/>
    <property type="molecule type" value="Genomic_DNA"/>
</dbReference>
<evidence type="ECO:0000313" key="4">
    <source>
        <dbReference type="Proteomes" id="UP000823633"/>
    </source>
</evidence>
<evidence type="ECO:0000259" key="2">
    <source>
        <dbReference type="PROSITE" id="PS01148"/>
    </source>
</evidence>
<protein>
    <submittedName>
        <fullName evidence="3">Sulfurtransferase TusA family protein</fullName>
    </submittedName>
</protein>
<reference evidence="3" key="1">
    <citation type="submission" date="2020-10" db="EMBL/GenBank/DDBJ databases">
        <authorList>
            <person name="Gilroy R."/>
        </authorList>
    </citation>
    <scope>NUCLEOTIDE SEQUENCE</scope>
    <source>
        <strain evidence="3">11167</strain>
    </source>
</reference>
<dbReference type="PROSITE" id="PS01148">
    <property type="entry name" value="UPF0033"/>
    <property type="match status" value="1"/>
</dbReference>
<dbReference type="Proteomes" id="UP000823633">
    <property type="component" value="Unassembled WGS sequence"/>
</dbReference>
<accession>A0A9D9E913</accession>
<reference evidence="3" key="2">
    <citation type="journal article" date="2021" name="PeerJ">
        <title>Extensive microbial diversity within the chicken gut microbiome revealed by metagenomics and culture.</title>
        <authorList>
            <person name="Gilroy R."/>
            <person name="Ravi A."/>
            <person name="Getino M."/>
            <person name="Pursley I."/>
            <person name="Horton D.L."/>
            <person name="Alikhan N.F."/>
            <person name="Baker D."/>
            <person name="Gharbi K."/>
            <person name="Hall N."/>
            <person name="Watson M."/>
            <person name="Adriaenssens E.M."/>
            <person name="Foster-Nyarko E."/>
            <person name="Jarju S."/>
            <person name="Secka A."/>
            <person name="Antonio M."/>
            <person name="Oren A."/>
            <person name="Chaudhuri R.R."/>
            <person name="La Ragione R."/>
            <person name="Hildebrand F."/>
            <person name="Pallen M.J."/>
        </authorList>
    </citation>
    <scope>NUCLEOTIDE SEQUENCE</scope>
    <source>
        <strain evidence="3">11167</strain>
    </source>
</reference>
<organism evidence="3 4">
    <name type="scientific">Candidatus Aphodenecus pullistercoris</name>
    <dbReference type="NCBI Taxonomy" id="2840669"/>
    <lineage>
        <taxon>Bacteria</taxon>
        <taxon>Pseudomonadati</taxon>
        <taxon>Spirochaetota</taxon>
        <taxon>Spirochaetia</taxon>
        <taxon>Spirochaetales</taxon>
        <taxon>Candidatus Aphodenecus</taxon>
    </lineage>
</organism>
<evidence type="ECO:0000313" key="3">
    <source>
        <dbReference type="EMBL" id="MBO8443532.1"/>
    </source>
</evidence>
<dbReference type="Gene3D" id="3.30.110.40">
    <property type="entry name" value="TusA-like domain"/>
    <property type="match status" value="1"/>
</dbReference>
<dbReference type="SUPFAM" id="SSF64307">
    <property type="entry name" value="SirA-like"/>
    <property type="match status" value="1"/>
</dbReference>
<dbReference type="InterPro" id="IPR036868">
    <property type="entry name" value="TusA-like_sf"/>
</dbReference>
<evidence type="ECO:0000256" key="1">
    <source>
        <dbReference type="ARBA" id="ARBA00008984"/>
    </source>
</evidence>
<dbReference type="InterPro" id="IPR001455">
    <property type="entry name" value="TusA-like"/>
</dbReference>
<sequence>MKRIDTSGLSCPEPVIMTKKAVKGLDGGIEVVVDNVASRENVTRFLEATGFTVERIEEGKGWLLKASRS</sequence>
<proteinExistence type="inferred from homology"/>
<dbReference type="AlphaFoldDB" id="A0A9D9E913"/>
<feature type="domain" description="UPF0033" evidence="2">
    <location>
        <begin position="4"/>
        <end position="28"/>
    </location>
</feature>
<dbReference type="Pfam" id="PF01206">
    <property type="entry name" value="TusA"/>
    <property type="match status" value="1"/>
</dbReference>
<dbReference type="CDD" id="cd03421">
    <property type="entry name" value="SirA_like_N"/>
    <property type="match status" value="1"/>
</dbReference>
<comment type="similarity">
    <text evidence="1">Belongs to the sulfur carrier protein TusA family.</text>
</comment>
<dbReference type="PANTHER" id="PTHR33279:SF6">
    <property type="entry name" value="SULFUR CARRIER PROTEIN YEDF-RELATED"/>
    <property type="match status" value="1"/>
</dbReference>
<gene>
    <name evidence="3" type="ORF">IAC42_07205</name>
</gene>
<dbReference type="PANTHER" id="PTHR33279">
    <property type="entry name" value="SULFUR CARRIER PROTEIN YEDF-RELATED"/>
    <property type="match status" value="1"/>
</dbReference>